<keyword evidence="2" id="KW-0805">Transcription regulation</keyword>
<dbReference type="InterPro" id="IPR036390">
    <property type="entry name" value="WH_DNA-bd_sf"/>
</dbReference>
<dbReference type="Pfam" id="PF03466">
    <property type="entry name" value="LysR_substrate"/>
    <property type="match status" value="1"/>
</dbReference>
<accession>A0A9Q3W6K8</accession>
<evidence type="ECO:0000256" key="3">
    <source>
        <dbReference type="ARBA" id="ARBA00023125"/>
    </source>
</evidence>
<keyword evidence="4" id="KW-0804">Transcription</keyword>
<dbReference type="NCBIfam" id="NF008352">
    <property type="entry name" value="PRK11139.1"/>
    <property type="match status" value="1"/>
</dbReference>
<dbReference type="InterPro" id="IPR000847">
    <property type="entry name" value="LysR_HTH_N"/>
</dbReference>
<evidence type="ECO:0000256" key="4">
    <source>
        <dbReference type="ARBA" id="ARBA00023163"/>
    </source>
</evidence>
<evidence type="ECO:0000313" key="6">
    <source>
        <dbReference type="EMBL" id="MCE7508752.1"/>
    </source>
</evidence>
<dbReference type="InterPro" id="IPR036388">
    <property type="entry name" value="WH-like_DNA-bd_sf"/>
</dbReference>
<proteinExistence type="inferred from homology"/>
<dbReference type="CDD" id="cd08432">
    <property type="entry name" value="PBP2_GcdR_TrpI_HvrB_AmpR_like"/>
    <property type="match status" value="1"/>
</dbReference>
<dbReference type="PANTHER" id="PTHR30537">
    <property type="entry name" value="HTH-TYPE TRANSCRIPTIONAL REGULATOR"/>
    <property type="match status" value="1"/>
</dbReference>
<dbReference type="AlphaFoldDB" id="A0A9Q3W6K8"/>
<dbReference type="Gene3D" id="1.10.10.10">
    <property type="entry name" value="Winged helix-like DNA-binding domain superfamily/Winged helix DNA-binding domain"/>
    <property type="match status" value="1"/>
</dbReference>
<dbReference type="FunFam" id="1.10.10.10:FF:000001">
    <property type="entry name" value="LysR family transcriptional regulator"/>
    <property type="match status" value="1"/>
</dbReference>
<sequence>MSAVLPLLALRAFTEIGRHGSVKRAAGVMGVTPGAVSQQLKQLEERIGAPLFIRTRQGMQLTEAGEQVYPALLQAFEQIERSLGSLEARNARQTLTVSTTPSFAASWLVPRLGRFTERHPDIDVRVEASSDLIHFQRDRVDVAIRHGLGDYPGLACQRLMASVLVPVASPALLAQGPPIREPADCLAFPLLQNSNRADWVLWLKALGINEPAHADRGPAFNDELLLIRAAEAGQGLALIRDVHARAEIDAGRLVLALDQPWPSDFAYYLVWPSSVQEKPAMTLFREWLAQEASCGEG</sequence>
<evidence type="ECO:0000256" key="2">
    <source>
        <dbReference type="ARBA" id="ARBA00023015"/>
    </source>
</evidence>
<dbReference type="Proteomes" id="UP001107961">
    <property type="component" value="Unassembled WGS sequence"/>
</dbReference>
<keyword evidence="3" id="KW-0238">DNA-binding</keyword>
<dbReference type="GO" id="GO:0003700">
    <property type="term" value="F:DNA-binding transcription factor activity"/>
    <property type="evidence" value="ECO:0007669"/>
    <property type="project" value="InterPro"/>
</dbReference>
<dbReference type="InterPro" id="IPR058163">
    <property type="entry name" value="LysR-type_TF_proteobact-type"/>
</dbReference>
<evidence type="ECO:0000313" key="7">
    <source>
        <dbReference type="Proteomes" id="UP001107961"/>
    </source>
</evidence>
<gene>
    <name evidence="6" type="primary">gcvA</name>
    <name evidence="6" type="ORF">LZG35_08895</name>
</gene>
<dbReference type="Pfam" id="PF00126">
    <property type="entry name" value="HTH_1"/>
    <property type="match status" value="1"/>
</dbReference>
<keyword evidence="7" id="KW-1185">Reference proteome</keyword>
<reference evidence="6" key="1">
    <citation type="submission" date="2022-01" db="EMBL/GenBank/DDBJ databases">
        <authorList>
            <person name="Karlyshev A.V."/>
            <person name="Jaspars M."/>
        </authorList>
    </citation>
    <scope>NUCLEOTIDE SEQUENCE</scope>
    <source>
        <strain evidence="6">AGSA3-2</strain>
    </source>
</reference>
<dbReference type="EMBL" id="JAJVKT010000009">
    <property type="protein sequence ID" value="MCE7508752.1"/>
    <property type="molecule type" value="Genomic_DNA"/>
</dbReference>
<evidence type="ECO:0000259" key="5">
    <source>
        <dbReference type="PROSITE" id="PS50931"/>
    </source>
</evidence>
<comment type="caution">
    <text evidence="6">The sequence shown here is derived from an EMBL/GenBank/DDBJ whole genome shotgun (WGS) entry which is preliminary data.</text>
</comment>
<dbReference type="PROSITE" id="PS50931">
    <property type="entry name" value="HTH_LYSR"/>
    <property type="match status" value="1"/>
</dbReference>
<dbReference type="SUPFAM" id="SSF53850">
    <property type="entry name" value="Periplasmic binding protein-like II"/>
    <property type="match status" value="1"/>
</dbReference>
<dbReference type="PANTHER" id="PTHR30537:SF26">
    <property type="entry name" value="GLYCINE CLEAVAGE SYSTEM TRANSCRIPTIONAL ACTIVATOR"/>
    <property type="match status" value="1"/>
</dbReference>
<dbReference type="GO" id="GO:0006351">
    <property type="term" value="P:DNA-templated transcription"/>
    <property type="evidence" value="ECO:0007669"/>
    <property type="project" value="TreeGrafter"/>
</dbReference>
<name>A0A9Q3W6K8_9GAMM</name>
<dbReference type="SUPFAM" id="SSF46785">
    <property type="entry name" value="Winged helix' DNA-binding domain"/>
    <property type="match status" value="1"/>
</dbReference>
<protein>
    <submittedName>
        <fullName evidence="6">Transcriptional regulator GcvA</fullName>
    </submittedName>
</protein>
<evidence type="ECO:0000256" key="1">
    <source>
        <dbReference type="ARBA" id="ARBA00009437"/>
    </source>
</evidence>
<dbReference type="InterPro" id="IPR005119">
    <property type="entry name" value="LysR_subst-bd"/>
</dbReference>
<dbReference type="Gene3D" id="3.40.190.10">
    <property type="entry name" value="Periplasmic binding protein-like II"/>
    <property type="match status" value="2"/>
</dbReference>
<dbReference type="RefSeq" id="WP_233925754.1">
    <property type="nucleotide sequence ID" value="NZ_JAJVKT010000009.1"/>
</dbReference>
<comment type="similarity">
    <text evidence="1">Belongs to the LysR transcriptional regulatory family.</text>
</comment>
<dbReference type="GO" id="GO:0043565">
    <property type="term" value="F:sequence-specific DNA binding"/>
    <property type="evidence" value="ECO:0007669"/>
    <property type="project" value="TreeGrafter"/>
</dbReference>
<organism evidence="6 7">
    <name type="scientific">Alloalcanivorax xenomutans</name>
    <dbReference type="NCBI Taxonomy" id="1094342"/>
    <lineage>
        <taxon>Bacteria</taxon>
        <taxon>Pseudomonadati</taxon>
        <taxon>Pseudomonadota</taxon>
        <taxon>Gammaproteobacteria</taxon>
        <taxon>Oceanospirillales</taxon>
        <taxon>Alcanivoracaceae</taxon>
        <taxon>Alloalcanivorax</taxon>
    </lineage>
</organism>
<feature type="domain" description="HTH lysR-type" evidence="5">
    <location>
        <begin position="5"/>
        <end position="62"/>
    </location>
</feature>